<reference evidence="1 2" key="1">
    <citation type="submission" date="2019-03" db="EMBL/GenBank/DDBJ databases">
        <title>Single cell metagenomics reveals metabolic interactions within the superorganism composed of flagellate Streblomastix strix and complex community of Bacteroidetes bacteria on its surface.</title>
        <authorList>
            <person name="Treitli S.C."/>
            <person name="Kolisko M."/>
            <person name="Husnik F."/>
            <person name="Keeling P."/>
            <person name="Hampl V."/>
        </authorList>
    </citation>
    <scope>NUCLEOTIDE SEQUENCE [LARGE SCALE GENOMIC DNA]</scope>
    <source>
        <strain evidence="1">ST1C</strain>
    </source>
</reference>
<gene>
    <name evidence="1" type="ORF">EZS28_037796</name>
</gene>
<feature type="non-terminal residue" evidence="1">
    <location>
        <position position="90"/>
    </location>
</feature>
<organism evidence="1 2">
    <name type="scientific">Streblomastix strix</name>
    <dbReference type="NCBI Taxonomy" id="222440"/>
    <lineage>
        <taxon>Eukaryota</taxon>
        <taxon>Metamonada</taxon>
        <taxon>Preaxostyla</taxon>
        <taxon>Oxymonadida</taxon>
        <taxon>Streblomastigidae</taxon>
        <taxon>Streblomastix</taxon>
    </lineage>
</organism>
<accession>A0A5J4U807</accession>
<evidence type="ECO:0000313" key="1">
    <source>
        <dbReference type="EMBL" id="KAA6366677.1"/>
    </source>
</evidence>
<protein>
    <submittedName>
        <fullName evidence="1">Uncharacterized protein</fullName>
    </submittedName>
</protein>
<name>A0A5J4U807_9EUKA</name>
<proteinExistence type="predicted"/>
<sequence length="90" mass="10436">MPTEEIYEFVLEPCIDKHYESFCILDDAWEARISMNLLKTLKCAVPDMEETVSLNSIELFLKFLTSSMYFRVGEGIYAIALLRKFVAKES</sequence>
<dbReference type="Proteomes" id="UP000324800">
    <property type="component" value="Unassembled WGS sequence"/>
</dbReference>
<dbReference type="AlphaFoldDB" id="A0A5J4U807"/>
<evidence type="ECO:0000313" key="2">
    <source>
        <dbReference type="Proteomes" id="UP000324800"/>
    </source>
</evidence>
<comment type="caution">
    <text evidence="1">The sequence shown here is derived from an EMBL/GenBank/DDBJ whole genome shotgun (WGS) entry which is preliminary data.</text>
</comment>
<dbReference type="EMBL" id="SNRW01019118">
    <property type="protein sequence ID" value="KAA6366677.1"/>
    <property type="molecule type" value="Genomic_DNA"/>
</dbReference>